<keyword evidence="4" id="KW-1185">Reference proteome</keyword>
<keyword evidence="1 3" id="KW-0378">Hydrolase</keyword>
<dbReference type="OrthoDB" id="3507586at2"/>
<accession>A0A7K0C883</accession>
<dbReference type="PRINTS" id="PR00111">
    <property type="entry name" value="ABHYDROLASE"/>
</dbReference>
<name>A0A7K0C883_9ACTN</name>
<dbReference type="RefSeq" id="WP_153541894.1">
    <property type="nucleotide sequence ID" value="NZ_WEGH01000007.1"/>
</dbReference>
<dbReference type="InterPro" id="IPR000073">
    <property type="entry name" value="AB_hydrolase_1"/>
</dbReference>
<feature type="domain" description="AB hydrolase-1" evidence="2">
    <location>
        <begin position="34"/>
        <end position="272"/>
    </location>
</feature>
<dbReference type="PANTHER" id="PTHR43329">
    <property type="entry name" value="EPOXIDE HYDROLASE"/>
    <property type="match status" value="1"/>
</dbReference>
<evidence type="ECO:0000313" key="4">
    <source>
        <dbReference type="Proteomes" id="UP000487268"/>
    </source>
</evidence>
<proteinExistence type="predicted"/>
<protein>
    <submittedName>
        <fullName evidence="3">Soluble epoxide hydrolase</fullName>
        <ecNumber evidence="3">3.3.2.10</ecNumber>
    </submittedName>
</protein>
<evidence type="ECO:0000259" key="2">
    <source>
        <dbReference type="Pfam" id="PF00561"/>
    </source>
</evidence>
<dbReference type="InterPro" id="IPR029058">
    <property type="entry name" value="AB_hydrolase_fold"/>
</dbReference>
<evidence type="ECO:0000256" key="1">
    <source>
        <dbReference type="ARBA" id="ARBA00022801"/>
    </source>
</evidence>
<dbReference type="PRINTS" id="PR00412">
    <property type="entry name" value="EPOXHYDRLASE"/>
</dbReference>
<sequence>MSTRPLPHLDGVEHRFVDVDGLRMHVALAGRGEPLVLLHGWPQHWWQWRHLIGPLAEHHRVICPDLRGLGWTAAPPDGYSPAAMADDVIGLLDRLGVPAFALIGHDWGGAAGYVLALRHPGRVTRLIAINTANPFLRPTPRVLVDGTRLWHIVANAAGRRPAGSVIPRWALRHWATRPGALSPEDRLVFLAQFCEPARVRATVRYYRNLLLREIPSLLAGRYRWARLTVPTLVLSGDRDPLLPPGQMSGFGGHATDLRVELLEGVGHFPATEDPAEVVRRILRFLAARPLPWAGEPSLK</sequence>
<evidence type="ECO:0000313" key="3">
    <source>
        <dbReference type="EMBL" id="MQY09689.1"/>
    </source>
</evidence>
<dbReference type="AlphaFoldDB" id="A0A7K0C883"/>
<reference evidence="3 4" key="1">
    <citation type="submission" date="2019-10" db="EMBL/GenBank/DDBJ databases">
        <title>Actinomadura rubteroloni sp. nov. and Actinomadura macrotermitis sp. nov., isolated from the gut of fungus growing-termite Macrotermes natalensis.</title>
        <authorList>
            <person name="Benndorf R."/>
            <person name="Martin K."/>
            <person name="Kuefner M."/>
            <person name="De Beer W."/>
            <person name="Kaster A.-K."/>
            <person name="Vollmers J."/>
            <person name="Poulsen M."/>
            <person name="Beemelmanns C."/>
        </authorList>
    </citation>
    <scope>NUCLEOTIDE SEQUENCE [LARGE SCALE GENOMIC DNA]</scope>
    <source>
        <strain evidence="3 4">RB68</strain>
    </source>
</reference>
<dbReference type="Pfam" id="PF00561">
    <property type="entry name" value="Abhydrolase_1"/>
    <property type="match status" value="1"/>
</dbReference>
<dbReference type="EMBL" id="WEGH01000007">
    <property type="protein sequence ID" value="MQY09689.1"/>
    <property type="molecule type" value="Genomic_DNA"/>
</dbReference>
<comment type="caution">
    <text evidence="3">The sequence shown here is derived from an EMBL/GenBank/DDBJ whole genome shotgun (WGS) entry which is preliminary data.</text>
</comment>
<organism evidence="3 4">
    <name type="scientific">Actinomadura macrotermitis</name>
    <dbReference type="NCBI Taxonomy" id="2585200"/>
    <lineage>
        <taxon>Bacteria</taxon>
        <taxon>Bacillati</taxon>
        <taxon>Actinomycetota</taxon>
        <taxon>Actinomycetes</taxon>
        <taxon>Streptosporangiales</taxon>
        <taxon>Thermomonosporaceae</taxon>
        <taxon>Actinomadura</taxon>
    </lineage>
</organism>
<dbReference type="Gene3D" id="3.40.50.1820">
    <property type="entry name" value="alpha/beta hydrolase"/>
    <property type="match status" value="1"/>
</dbReference>
<dbReference type="EC" id="3.3.2.10" evidence="3"/>
<dbReference type="Proteomes" id="UP000487268">
    <property type="component" value="Unassembled WGS sequence"/>
</dbReference>
<dbReference type="InterPro" id="IPR000639">
    <property type="entry name" value="Epox_hydrolase-like"/>
</dbReference>
<dbReference type="SUPFAM" id="SSF53474">
    <property type="entry name" value="alpha/beta-Hydrolases"/>
    <property type="match status" value="1"/>
</dbReference>
<gene>
    <name evidence="3" type="ORF">ACRB68_78180</name>
</gene>
<dbReference type="GO" id="GO:0004301">
    <property type="term" value="F:epoxide hydrolase activity"/>
    <property type="evidence" value="ECO:0007669"/>
    <property type="project" value="UniProtKB-EC"/>
</dbReference>